<dbReference type="Gene3D" id="3.40.1110.10">
    <property type="entry name" value="Calcium-transporting ATPase, cytoplasmic domain N"/>
    <property type="match status" value="2"/>
</dbReference>
<feature type="transmembrane region" description="Helical" evidence="18">
    <location>
        <begin position="1129"/>
        <end position="1150"/>
    </location>
</feature>
<keyword evidence="10 18" id="KW-1278">Translocase</keyword>
<dbReference type="SUPFAM" id="SSF56784">
    <property type="entry name" value="HAD-like"/>
    <property type="match status" value="1"/>
</dbReference>
<feature type="binding site" evidence="16">
    <location>
        <position position="1044"/>
    </location>
    <ligand>
        <name>ATP</name>
        <dbReference type="ChEBI" id="CHEBI:30616"/>
    </ligand>
</feature>
<dbReference type="EMBL" id="KL491651">
    <property type="protein sequence ID" value="KFO11441.1"/>
    <property type="molecule type" value="Genomic_DNA"/>
</dbReference>
<evidence type="ECO:0000259" key="21">
    <source>
        <dbReference type="Pfam" id="PF16212"/>
    </source>
</evidence>
<evidence type="ECO:0000256" key="15">
    <source>
        <dbReference type="PIRSR" id="PIRSR606539-1"/>
    </source>
</evidence>
<dbReference type="FunFam" id="2.70.150.10:FF:000022">
    <property type="entry name" value="Phospholipid-transporting ATPase"/>
    <property type="match status" value="1"/>
</dbReference>
<feature type="transmembrane region" description="Helical" evidence="18">
    <location>
        <begin position="113"/>
        <end position="131"/>
    </location>
</feature>
<dbReference type="GO" id="GO:0005789">
    <property type="term" value="C:endoplasmic reticulum membrane"/>
    <property type="evidence" value="ECO:0007669"/>
    <property type="project" value="UniProtKB-SubCell"/>
</dbReference>
<dbReference type="Pfam" id="PF16212">
    <property type="entry name" value="PhoLip_ATPase_C"/>
    <property type="match status" value="1"/>
</dbReference>
<feature type="binding site" evidence="16">
    <location>
        <position position="1020"/>
    </location>
    <ligand>
        <name>ATP</name>
        <dbReference type="ChEBI" id="CHEBI:30616"/>
    </ligand>
</feature>
<dbReference type="SUPFAM" id="SSF81660">
    <property type="entry name" value="Metal cation-transporting ATPase, ATP-binding domain N"/>
    <property type="match status" value="1"/>
</dbReference>
<dbReference type="Pfam" id="PF13246">
    <property type="entry name" value="Cation_ATPase"/>
    <property type="match status" value="1"/>
</dbReference>
<dbReference type="InterPro" id="IPR023299">
    <property type="entry name" value="ATPase_P-typ_cyto_dom_N"/>
</dbReference>
<dbReference type="KEGG" id="breg:104636488"/>
<feature type="transmembrane region" description="Helical" evidence="18">
    <location>
        <begin position="1283"/>
        <end position="1304"/>
    </location>
</feature>
<feature type="binding site" evidence="16">
    <location>
        <position position="903"/>
    </location>
    <ligand>
        <name>ATP</name>
        <dbReference type="ChEBI" id="CHEBI:30616"/>
    </ligand>
</feature>
<feature type="transmembrane region" description="Helical" evidence="18">
    <location>
        <begin position="90"/>
        <end position="107"/>
    </location>
</feature>
<dbReference type="InterPro" id="IPR044492">
    <property type="entry name" value="P_typ_ATPase_HD_dom"/>
</dbReference>
<feature type="transmembrane region" description="Helical" evidence="18">
    <location>
        <begin position="1098"/>
        <end position="1117"/>
    </location>
</feature>
<feature type="region of interest" description="Disordered" evidence="19">
    <location>
        <begin position="1334"/>
        <end position="1353"/>
    </location>
</feature>
<evidence type="ECO:0000256" key="12">
    <source>
        <dbReference type="ARBA" id="ARBA00023136"/>
    </source>
</evidence>
<feature type="binding site" evidence="16">
    <location>
        <position position="779"/>
    </location>
    <ligand>
        <name>ATP</name>
        <dbReference type="ChEBI" id="CHEBI:30616"/>
    </ligand>
</feature>
<feature type="binding site" evidence="17">
    <location>
        <position position="435"/>
    </location>
    <ligand>
        <name>Mg(2+)</name>
        <dbReference type="ChEBI" id="CHEBI:18420"/>
    </ligand>
</feature>
<evidence type="ECO:0000256" key="2">
    <source>
        <dbReference type="ARBA" id="ARBA00004477"/>
    </source>
</evidence>
<dbReference type="CDD" id="cd02073">
    <property type="entry name" value="P-type_ATPase_APLT_Dnf-like"/>
    <property type="match status" value="1"/>
</dbReference>
<keyword evidence="6 16" id="KW-0547">Nucleotide-binding</keyword>
<feature type="binding site" evidence="16">
    <location>
        <position position="435"/>
    </location>
    <ligand>
        <name>ATP</name>
        <dbReference type="ChEBI" id="CHEBI:30616"/>
    </ligand>
</feature>
<comment type="subcellular location">
    <subcellularLocation>
        <location evidence="2">Endoplasmic reticulum membrane</location>
        <topology evidence="2">Multi-pass membrane protein</topology>
    </subcellularLocation>
    <subcellularLocation>
        <location evidence="18">Membrane</location>
        <topology evidence="18">Multi-pass membrane protein</topology>
    </subcellularLocation>
</comment>
<evidence type="ECO:0000256" key="16">
    <source>
        <dbReference type="PIRSR" id="PIRSR606539-2"/>
    </source>
</evidence>
<proteinExistence type="inferred from homology"/>
<dbReference type="GO" id="GO:0016887">
    <property type="term" value="F:ATP hydrolysis activity"/>
    <property type="evidence" value="ECO:0007669"/>
    <property type="project" value="InterPro"/>
</dbReference>
<dbReference type="PROSITE" id="PS00154">
    <property type="entry name" value="ATPASE_E1_E2"/>
    <property type="match status" value="1"/>
</dbReference>
<evidence type="ECO:0000256" key="7">
    <source>
        <dbReference type="ARBA" id="ARBA00022824"/>
    </source>
</evidence>
<dbReference type="FunFam" id="3.40.1110.10:FF:000009">
    <property type="entry name" value="Phospholipid-transporting ATPase"/>
    <property type="match status" value="1"/>
</dbReference>
<dbReference type="Proteomes" id="UP000053309">
    <property type="component" value="Unassembled WGS sequence"/>
</dbReference>
<dbReference type="SUPFAM" id="SSF81665">
    <property type="entry name" value="Calcium ATPase, transmembrane domain M"/>
    <property type="match status" value="1"/>
</dbReference>
<dbReference type="SUPFAM" id="SSF81653">
    <property type="entry name" value="Calcium ATPase, transduction domain A"/>
    <property type="match status" value="1"/>
</dbReference>
<dbReference type="PRINTS" id="PR00119">
    <property type="entry name" value="CATATPASE"/>
</dbReference>
<organism evidence="22 23">
    <name type="scientific">Balearica regulorum gibbericeps</name>
    <name type="common">East African grey crowned-crane</name>
    <dbReference type="NCBI Taxonomy" id="100784"/>
    <lineage>
        <taxon>Eukaryota</taxon>
        <taxon>Metazoa</taxon>
        <taxon>Chordata</taxon>
        <taxon>Craniata</taxon>
        <taxon>Vertebrata</taxon>
        <taxon>Euteleostomi</taxon>
        <taxon>Archelosauria</taxon>
        <taxon>Archosauria</taxon>
        <taxon>Dinosauria</taxon>
        <taxon>Saurischia</taxon>
        <taxon>Theropoda</taxon>
        <taxon>Coelurosauria</taxon>
        <taxon>Aves</taxon>
        <taxon>Neognathae</taxon>
        <taxon>Neoaves</taxon>
        <taxon>Gruiformes</taxon>
        <taxon>Gruidae</taxon>
        <taxon>Balearica</taxon>
    </lineage>
</organism>
<feature type="binding site" evidence="17">
    <location>
        <position position="433"/>
    </location>
    <ligand>
        <name>Mg(2+)</name>
        <dbReference type="ChEBI" id="CHEBI:18420"/>
    </ligand>
</feature>
<feature type="domain" description="P-type ATPase C-terminal" evidence="21">
    <location>
        <begin position="1066"/>
        <end position="1308"/>
    </location>
</feature>
<evidence type="ECO:0000256" key="18">
    <source>
        <dbReference type="RuleBase" id="RU362033"/>
    </source>
</evidence>
<dbReference type="InterPro" id="IPR032630">
    <property type="entry name" value="P_typ_ATPase_c"/>
</dbReference>
<feature type="binding site" evidence="16">
    <location>
        <position position="823"/>
    </location>
    <ligand>
        <name>ATP</name>
        <dbReference type="ChEBI" id="CHEBI:30616"/>
    </ligand>
</feature>
<evidence type="ECO:0000256" key="1">
    <source>
        <dbReference type="ARBA" id="ARBA00001946"/>
    </source>
</evidence>
<evidence type="ECO:0000256" key="8">
    <source>
        <dbReference type="ARBA" id="ARBA00022840"/>
    </source>
</evidence>
<protein>
    <recommendedName>
        <fullName evidence="18">Phospholipid-transporting ATPase</fullName>
        <ecNumber evidence="18">7.6.2.1</ecNumber>
    </recommendedName>
</protein>
<dbReference type="Gene3D" id="3.40.50.1000">
    <property type="entry name" value="HAD superfamily/HAD-like"/>
    <property type="match status" value="2"/>
</dbReference>
<dbReference type="SFLD" id="SFLDS00003">
    <property type="entry name" value="Haloacid_Dehalogenase"/>
    <property type="match status" value="1"/>
</dbReference>
<feature type="domain" description="P-type ATPase N-terminal" evidence="20">
    <location>
        <begin position="63"/>
        <end position="118"/>
    </location>
</feature>
<evidence type="ECO:0000256" key="10">
    <source>
        <dbReference type="ARBA" id="ARBA00022967"/>
    </source>
</evidence>
<dbReference type="EC" id="7.6.2.1" evidence="18"/>
<sequence length="1461" mass="165547">MALSVDSALYRWQRLGAESPSQTLSESTPLLFSVRDKSKVTLNKWRIVFPDNGRQWQDWKQASMFYSGNRIQTTKYTWFTFLPQNLFKQFHRLGNLYFFFLAVLNWFPQVEVFHREITMLPLVVVLLASMIKDAMEDYRKYQFDKMINFSKTRVYDKEERAYVEKCWKDVRVGDFVQLQCNETIPADILLLYSSDQNGICHLETANLDGETNLKQRRVVMGFSSQNTSFEPEFFQNTIICEMPNNDLNKFKGYMEQPNQERIGFNIESLLLRGCTIRNTEAAIGIVIYAGHETKAMLNNNGPRYKRSKIERRMNTDIFLCVGLLFVMCLVGAVGHGIWTGNFSEHPPYDVPDENGNFLSPVLAGFYMFLTMIILLQVLIPISLYVSIELVKLGQVFLIHNDIDLYDEEADLPIQCRALNITEDLGQIQYIFSDKTGTLTENKMVFRRCTVDGIEFSHQENARRLETHRELDLDDEDFAKLHQFTLPPMNIERPVTYKQRTVRPLRRCQSARAHFQGHTRNRSLGRRDSNQSQVAFSSTIEKDVTPDSRLLRRVREAALQTENLSPFIHMKASTSLTDFFLALAICNTVLVSTATEPRQRVTVPPPIKPSGITLEKIHQMFQRLKLASLSQSFSSSQSSSDLGASFSAKNTEEHLAALDCCDSDDNCCASSRGDELQGKGSTDIGSASLDEVFKSVTNSSVPTDFCYEAESPDEAALVYAAQAYSFTLVSRTPQQVTVRLPQGTLLTFDILYTLGFDSVRKRMSVVVRHPLTKEIVVYTKGADSVIMDLLEDSAKADTSAEKRMKRIKEKTQKHLDYYARDGLRTLCIAKKVLNEDDFQKWANFRQEAEAAIDNRDELLMETAQHLETKLTLLGATGIEDRLQDGVPDTIAALREAGIQIWVLTGDKQETAVNIAYSCKLLKQRDTVFTINTENKETCESLLNLTLEEVRKNYEVENPRRKFFGIIPTSFSTSEAPSPNFGLVIDGRTLNIIFQGGLEEKFLALTKHCCSVLCCRSTPLQKSMVVKLVRRQLKVMTLSIGDGANDVSMIQAADVGIGISGQEGMQAVMASDFAISRFKHLKKLLLVHGHWCYARLAKMVIYFFYKNVSYVNLLFWYQFFCGFSGSTMIDYWQMIFFNLFFTSMPPLLFGVLDRDVSAETLLGLPALYKNGQNSEIYKLSTFIITMLDAFYQSLICFFVPYLTYEDSDIDVFSFGNPINTISLLTILLHQALEMKTWTLFHVVTMIGSVVFYLVFSLIYNGVCVACNPPTNPYWIMEKQLSDPTFYLLCLITPVVALLPRFFIFALQGTFGASLTLKAQQLDKLPKGQQDLEIQKLRSRKQTTSGAPVASPASNDDLEQNISHLCVSPFLHLAAADVSHGDTECQGLSASELNPLGKQTPEEGYYFFNRWAEEESTATDSSAHYPLVPNRVTTHGQEGGKVTKDNANKFNHGSHRRSVSAVTL</sequence>
<feature type="transmembrane region" description="Helical" evidence="18">
    <location>
        <begin position="1177"/>
        <end position="1200"/>
    </location>
</feature>
<dbReference type="GO" id="GO:0045332">
    <property type="term" value="P:phospholipid translocation"/>
    <property type="evidence" value="ECO:0007669"/>
    <property type="project" value="TreeGrafter"/>
</dbReference>
<dbReference type="GO" id="GO:1990531">
    <property type="term" value="C:phospholipid-translocating ATPase complex"/>
    <property type="evidence" value="ECO:0007669"/>
    <property type="project" value="UniProtKB-ARBA"/>
</dbReference>
<evidence type="ECO:0000259" key="20">
    <source>
        <dbReference type="Pfam" id="PF16209"/>
    </source>
</evidence>
<evidence type="ECO:0000256" key="13">
    <source>
        <dbReference type="ARBA" id="ARBA00034036"/>
    </source>
</evidence>
<keyword evidence="12 18" id="KW-0472">Membrane</keyword>
<evidence type="ECO:0000313" key="23">
    <source>
        <dbReference type="Proteomes" id="UP000053309"/>
    </source>
</evidence>
<dbReference type="InterPro" id="IPR036412">
    <property type="entry name" value="HAD-like_sf"/>
</dbReference>
<feature type="transmembrane region" description="Helical" evidence="18">
    <location>
        <begin position="317"/>
        <end position="338"/>
    </location>
</feature>
<dbReference type="NCBIfam" id="TIGR01494">
    <property type="entry name" value="ATPase_P-type"/>
    <property type="match status" value="2"/>
</dbReference>
<dbReference type="GO" id="GO:0000287">
    <property type="term" value="F:magnesium ion binding"/>
    <property type="evidence" value="ECO:0007669"/>
    <property type="project" value="UniProtKB-UniRule"/>
</dbReference>
<evidence type="ECO:0000256" key="9">
    <source>
        <dbReference type="ARBA" id="ARBA00022842"/>
    </source>
</evidence>
<comment type="catalytic activity">
    <reaction evidence="13 18">
        <text>ATP + H2O + phospholipidSide 1 = ADP + phosphate + phospholipidSide 2.</text>
        <dbReference type="EC" id="7.6.2.1"/>
    </reaction>
</comment>
<evidence type="ECO:0000256" key="3">
    <source>
        <dbReference type="ARBA" id="ARBA00008109"/>
    </source>
</evidence>
<dbReference type="PANTHER" id="PTHR24092:SF79">
    <property type="entry name" value="PHOSPHOLIPID-TRANSPORTING ATPASE VB"/>
    <property type="match status" value="1"/>
</dbReference>
<dbReference type="GO" id="GO:0140351">
    <property type="term" value="F:glycosylceramide flippase activity"/>
    <property type="evidence" value="ECO:0007669"/>
    <property type="project" value="UniProtKB-ARBA"/>
</dbReference>
<dbReference type="PANTHER" id="PTHR24092">
    <property type="entry name" value="PROBABLE PHOSPHOLIPID-TRANSPORTING ATPASE"/>
    <property type="match status" value="1"/>
</dbReference>
<dbReference type="InterPro" id="IPR001757">
    <property type="entry name" value="P_typ_ATPase"/>
</dbReference>
<keyword evidence="9 17" id="KW-0460">Magnesium</keyword>
<feature type="compositionally biased region" description="Basic residues" evidence="19">
    <location>
        <begin position="514"/>
        <end position="523"/>
    </location>
</feature>
<name>A0A087VFP9_BALRE</name>
<dbReference type="InterPro" id="IPR006539">
    <property type="entry name" value="P-type_ATPase_IV"/>
</dbReference>
<evidence type="ECO:0000256" key="19">
    <source>
        <dbReference type="SAM" id="MobiDB-lite"/>
    </source>
</evidence>
<evidence type="ECO:0000256" key="5">
    <source>
        <dbReference type="ARBA" id="ARBA00022723"/>
    </source>
</evidence>
<dbReference type="NCBIfam" id="TIGR01652">
    <property type="entry name" value="ATPase-Plipid"/>
    <property type="match status" value="2"/>
</dbReference>
<comment type="catalytic activity">
    <reaction evidence="14">
        <text>a beta-D-glucosyl-(1&lt;-&gt;1')-N-acylsphing-4-enine(out) + ATP + H2O = a beta-D-glucosyl-(1&lt;-&gt;1')-N-acylsphing-4-enine(in) + ADP + phosphate + H(+)</text>
        <dbReference type="Rhea" id="RHEA:66036"/>
        <dbReference type="ChEBI" id="CHEBI:15377"/>
        <dbReference type="ChEBI" id="CHEBI:15378"/>
        <dbReference type="ChEBI" id="CHEBI:22801"/>
        <dbReference type="ChEBI" id="CHEBI:30616"/>
        <dbReference type="ChEBI" id="CHEBI:43474"/>
        <dbReference type="ChEBI" id="CHEBI:456216"/>
    </reaction>
    <physiologicalReaction direction="left-to-right" evidence="14">
        <dbReference type="Rhea" id="RHEA:66037"/>
    </physiologicalReaction>
</comment>
<reference evidence="22 23" key="1">
    <citation type="submission" date="2014-04" db="EMBL/GenBank/DDBJ databases">
        <title>Genome evolution of avian class.</title>
        <authorList>
            <person name="Zhang G."/>
            <person name="Li C."/>
        </authorList>
    </citation>
    <scope>NUCLEOTIDE SEQUENCE [LARGE SCALE GENOMIC DNA]</scope>
    <source>
        <strain evidence="22">BGI_N312</strain>
    </source>
</reference>
<keyword evidence="11 18" id="KW-1133">Transmembrane helix</keyword>
<feature type="binding site" evidence="16">
    <location>
        <position position="1043"/>
    </location>
    <ligand>
        <name>ATP</name>
        <dbReference type="ChEBI" id="CHEBI:30616"/>
    </ligand>
</feature>
<keyword evidence="4 18" id="KW-0812">Transmembrane</keyword>
<feature type="binding site" evidence="17">
    <location>
        <position position="1044"/>
    </location>
    <ligand>
        <name>Mg(2+)</name>
        <dbReference type="ChEBI" id="CHEBI:18420"/>
    </ligand>
</feature>
<accession>A0A087VFP9</accession>
<feature type="binding site" evidence="16">
    <location>
        <position position="905"/>
    </location>
    <ligand>
        <name>ATP</name>
        <dbReference type="ChEBI" id="CHEBI:30616"/>
    </ligand>
</feature>
<dbReference type="InterPro" id="IPR032631">
    <property type="entry name" value="P-type_ATPase_N"/>
</dbReference>
<dbReference type="Gene3D" id="2.70.150.10">
    <property type="entry name" value="Calcium-transporting ATPase, cytoplasmic transduction domain A"/>
    <property type="match status" value="1"/>
</dbReference>
<evidence type="ECO:0000256" key="4">
    <source>
        <dbReference type="ARBA" id="ARBA00022692"/>
    </source>
</evidence>
<evidence type="ECO:0000256" key="17">
    <source>
        <dbReference type="PIRSR" id="PIRSR606539-3"/>
    </source>
</evidence>
<feature type="region of interest" description="Disordered" evidence="19">
    <location>
        <begin position="1430"/>
        <end position="1461"/>
    </location>
</feature>
<dbReference type="OrthoDB" id="377733at2759"/>
<comment type="similarity">
    <text evidence="3 18">Belongs to the cation transport ATPase (P-type) (TC 3.A.3) family. Type IV subfamily.</text>
</comment>
<feature type="active site" description="4-aspartylphosphate intermediate" evidence="15">
    <location>
        <position position="433"/>
    </location>
</feature>
<dbReference type="FunFam" id="3.40.50.1000:FF:000023">
    <property type="entry name" value="Phospholipid-transporting ATPase"/>
    <property type="match status" value="1"/>
</dbReference>
<evidence type="ECO:0000256" key="6">
    <source>
        <dbReference type="ARBA" id="ARBA00022741"/>
    </source>
</evidence>
<feature type="transmembrane region" description="Helical" evidence="18">
    <location>
        <begin position="358"/>
        <end position="385"/>
    </location>
</feature>
<keyword evidence="23" id="KW-1185">Reference proteome</keyword>
<dbReference type="InterPro" id="IPR008250">
    <property type="entry name" value="ATPase_P-typ_transduc_dom_A_sf"/>
</dbReference>
<feature type="binding site" evidence="16">
    <location>
        <position position="434"/>
    </location>
    <ligand>
        <name>ATP</name>
        <dbReference type="ChEBI" id="CHEBI:30616"/>
    </ligand>
</feature>
<feature type="region of interest" description="Disordered" evidence="19">
    <location>
        <begin position="512"/>
        <end position="537"/>
    </location>
</feature>
<feature type="transmembrane region" description="Helical" evidence="18">
    <location>
        <begin position="1237"/>
        <end position="1257"/>
    </location>
</feature>
<comment type="cofactor">
    <cofactor evidence="1 17">
        <name>Mg(2+)</name>
        <dbReference type="ChEBI" id="CHEBI:18420"/>
    </cofactor>
</comment>
<feature type="binding site" evidence="16">
    <location>
        <position position="433"/>
    </location>
    <ligand>
        <name>ATP</name>
        <dbReference type="ChEBI" id="CHEBI:30616"/>
    </ligand>
</feature>
<dbReference type="InterPro" id="IPR023298">
    <property type="entry name" value="ATPase_P-typ_TM_dom_sf"/>
</dbReference>
<feature type="binding site" evidence="16">
    <location>
        <position position="904"/>
    </location>
    <ligand>
        <name>ATP</name>
        <dbReference type="ChEBI" id="CHEBI:30616"/>
    </ligand>
</feature>
<feature type="binding site" evidence="17">
    <location>
        <position position="1040"/>
    </location>
    <ligand>
        <name>Mg(2+)</name>
        <dbReference type="ChEBI" id="CHEBI:18420"/>
    </ligand>
</feature>
<dbReference type="Gene3D" id="1.20.1110.10">
    <property type="entry name" value="Calcium-transporting ATPase, transmembrane domain"/>
    <property type="match status" value="1"/>
</dbReference>
<evidence type="ECO:0000256" key="11">
    <source>
        <dbReference type="ARBA" id="ARBA00022989"/>
    </source>
</evidence>
<dbReference type="InterPro" id="IPR018303">
    <property type="entry name" value="ATPase_P-typ_P_site"/>
</dbReference>
<dbReference type="GO" id="GO:0005886">
    <property type="term" value="C:plasma membrane"/>
    <property type="evidence" value="ECO:0007669"/>
    <property type="project" value="TreeGrafter"/>
</dbReference>
<feature type="binding site" evidence="16">
    <location>
        <position position="1014"/>
    </location>
    <ligand>
        <name>ATP</name>
        <dbReference type="ChEBI" id="CHEBI:30616"/>
    </ligand>
</feature>
<keyword evidence="8 16" id="KW-0067">ATP-binding</keyword>
<gene>
    <name evidence="22" type="ORF">N312_02450</name>
</gene>
<dbReference type="Pfam" id="PF16209">
    <property type="entry name" value="PhoLip_ATPase_N"/>
    <property type="match status" value="1"/>
</dbReference>
<evidence type="ECO:0000256" key="14">
    <source>
        <dbReference type="ARBA" id="ARBA00050913"/>
    </source>
</evidence>
<dbReference type="GO" id="GO:0005524">
    <property type="term" value="F:ATP binding"/>
    <property type="evidence" value="ECO:0007669"/>
    <property type="project" value="UniProtKB-UniRule"/>
</dbReference>
<keyword evidence="7" id="KW-0256">Endoplasmic reticulum</keyword>
<feature type="binding site" evidence="16">
    <location>
        <position position="713"/>
    </location>
    <ligand>
        <name>ATP</name>
        <dbReference type="ChEBI" id="CHEBI:30616"/>
    </ligand>
</feature>
<dbReference type="SFLD" id="SFLDG00002">
    <property type="entry name" value="C1.7:_P-type_atpase_like"/>
    <property type="match status" value="1"/>
</dbReference>
<evidence type="ECO:0000313" key="22">
    <source>
        <dbReference type="EMBL" id="KFO11441.1"/>
    </source>
</evidence>
<dbReference type="FunFam" id="3.40.50.1000:FF:000001">
    <property type="entry name" value="Phospholipid-transporting ATPase IC"/>
    <property type="match status" value="1"/>
</dbReference>
<keyword evidence="5 17" id="KW-0479">Metal-binding</keyword>
<feature type="binding site" evidence="16">
    <location>
        <position position="755"/>
    </location>
    <ligand>
        <name>ATP</name>
        <dbReference type="ChEBI" id="CHEBI:30616"/>
    </ligand>
</feature>
<dbReference type="InterPro" id="IPR023214">
    <property type="entry name" value="HAD_sf"/>
</dbReference>
<dbReference type="SFLD" id="SFLDF00027">
    <property type="entry name" value="p-type_atpase"/>
    <property type="match status" value="1"/>
</dbReference>